<protein>
    <submittedName>
        <fullName evidence="3">Metallo-dependent phosphatase-like protein</fullName>
    </submittedName>
</protein>
<feature type="domain" description="Calcineurin-like phosphoesterase" evidence="2">
    <location>
        <begin position="69"/>
        <end position="280"/>
    </location>
</feature>
<name>A0AAW0Q396_9PEZI</name>
<feature type="compositionally biased region" description="Low complexity" evidence="1">
    <location>
        <begin position="133"/>
        <end position="147"/>
    </location>
</feature>
<organism evidence="3 4">
    <name type="scientific">Apiospora kogelbergensis</name>
    <dbReference type="NCBI Taxonomy" id="1337665"/>
    <lineage>
        <taxon>Eukaryota</taxon>
        <taxon>Fungi</taxon>
        <taxon>Dikarya</taxon>
        <taxon>Ascomycota</taxon>
        <taxon>Pezizomycotina</taxon>
        <taxon>Sordariomycetes</taxon>
        <taxon>Xylariomycetidae</taxon>
        <taxon>Amphisphaeriales</taxon>
        <taxon>Apiosporaceae</taxon>
        <taxon>Apiospora</taxon>
    </lineage>
</organism>
<dbReference type="Proteomes" id="UP001392437">
    <property type="component" value="Unassembled WGS sequence"/>
</dbReference>
<feature type="region of interest" description="Disordered" evidence="1">
    <location>
        <begin position="31"/>
        <end position="66"/>
    </location>
</feature>
<dbReference type="InterPro" id="IPR051693">
    <property type="entry name" value="UPF0046_metallophosphoest"/>
</dbReference>
<evidence type="ECO:0000313" key="3">
    <source>
        <dbReference type="EMBL" id="KAK8092839.1"/>
    </source>
</evidence>
<evidence type="ECO:0000256" key="1">
    <source>
        <dbReference type="SAM" id="MobiDB-lite"/>
    </source>
</evidence>
<gene>
    <name evidence="3" type="ORF">PG999_014426</name>
</gene>
<dbReference type="Pfam" id="PF00149">
    <property type="entry name" value="Metallophos"/>
    <property type="match status" value="1"/>
</dbReference>
<dbReference type="SUPFAM" id="SSF56300">
    <property type="entry name" value="Metallo-dependent phosphatases"/>
    <property type="match status" value="1"/>
</dbReference>
<dbReference type="Gene3D" id="3.60.21.10">
    <property type="match status" value="1"/>
</dbReference>
<feature type="region of interest" description="Disordered" evidence="1">
    <location>
        <begin position="126"/>
        <end position="150"/>
    </location>
</feature>
<comment type="caution">
    <text evidence="3">The sequence shown here is derived from an EMBL/GenBank/DDBJ whole genome shotgun (WGS) entry which is preliminary data.</text>
</comment>
<dbReference type="EMBL" id="JAQQWP010000012">
    <property type="protein sequence ID" value="KAK8092839.1"/>
    <property type="molecule type" value="Genomic_DNA"/>
</dbReference>
<dbReference type="PANTHER" id="PTHR12905">
    <property type="entry name" value="METALLOPHOSPHOESTERASE"/>
    <property type="match status" value="1"/>
</dbReference>
<accession>A0AAW0Q396</accession>
<keyword evidence="4" id="KW-1185">Reference proteome</keyword>
<evidence type="ECO:0000313" key="4">
    <source>
        <dbReference type="Proteomes" id="UP001392437"/>
    </source>
</evidence>
<dbReference type="InterPro" id="IPR029052">
    <property type="entry name" value="Metallo-depent_PP-like"/>
</dbReference>
<dbReference type="PANTHER" id="PTHR12905:SF0">
    <property type="entry name" value="CALCINEURIN-LIKE PHOSPHOESTERASE DOMAIN-CONTAINING PROTEIN"/>
    <property type="match status" value="1"/>
</dbReference>
<reference evidence="3 4" key="1">
    <citation type="submission" date="2023-01" db="EMBL/GenBank/DDBJ databases">
        <title>Analysis of 21 Apiospora genomes using comparative genomics revels a genus with tremendous synthesis potential of carbohydrate active enzymes and secondary metabolites.</title>
        <authorList>
            <person name="Sorensen T."/>
        </authorList>
    </citation>
    <scope>NUCLEOTIDE SEQUENCE [LARGE SCALE GENOMIC DNA]</scope>
    <source>
        <strain evidence="3 4">CBS 117206</strain>
    </source>
</reference>
<dbReference type="InterPro" id="IPR004843">
    <property type="entry name" value="Calcineurin-like_PHP"/>
</dbReference>
<dbReference type="AlphaFoldDB" id="A0AAW0Q396"/>
<sequence>MSEFQSLLQRPRPSAWDRFRRRPCVYLAEKLHARHQHRLPTPPSPSSDAGAERAPGTPPRRDDHRPVSVVCISDTHNSNARCDPLPPGDVLIHAGDLTQAGSPAELQAAIVVGGNHDVVLDPARSDEQGREVAPPATATTRPAAPGLRPRRDEVERACRVDWGDVRYLHDSAAWIAVDEGRRRLKVWGSAWTPRNGNWAYQYPREQGAEVWYGAVPDDVDILVTHGPPRGHLDADGHSGCDDLLREVWRVVEGSGPGSEDDALRRGRHGLRLHVFGHVHAGRGHEWVAFDSVQRAYERTVSAGGGVWNLSRLVWASGTAALSRCFSAPAEAKCQMVNAAMVGGLRDVVQHRPIKVYV</sequence>
<evidence type="ECO:0000259" key="2">
    <source>
        <dbReference type="Pfam" id="PF00149"/>
    </source>
</evidence>
<dbReference type="GO" id="GO:0016787">
    <property type="term" value="F:hydrolase activity"/>
    <property type="evidence" value="ECO:0007669"/>
    <property type="project" value="InterPro"/>
</dbReference>
<proteinExistence type="predicted"/>